<feature type="compositionally biased region" description="Acidic residues" evidence="1">
    <location>
        <begin position="574"/>
        <end position="585"/>
    </location>
</feature>
<feature type="region of interest" description="Disordered" evidence="1">
    <location>
        <begin position="491"/>
        <end position="514"/>
    </location>
</feature>
<evidence type="ECO:0000256" key="3">
    <source>
        <dbReference type="SAM" id="SignalP"/>
    </source>
</evidence>
<keyword evidence="2" id="KW-0472">Membrane</keyword>
<dbReference type="Proteomes" id="UP001634394">
    <property type="component" value="Unassembled WGS sequence"/>
</dbReference>
<accession>A0ABD3WCY2</accession>
<keyword evidence="2" id="KW-0812">Transmembrane</keyword>
<feature type="domain" description="DUF7042" evidence="4">
    <location>
        <begin position="158"/>
        <end position="275"/>
    </location>
</feature>
<dbReference type="Pfam" id="PF23069">
    <property type="entry name" value="DUF7042"/>
    <property type="match status" value="1"/>
</dbReference>
<feature type="compositionally biased region" description="Basic residues" evidence="1">
    <location>
        <begin position="621"/>
        <end position="639"/>
    </location>
</feature>
<keyword evidence="6" id="KW-1185">Reference proteome</keyword>
<evidence type="ECO:0000313" key="5">
    <source>
        <dbReference type="EMBL" id="KAL3871761.1"/>
    </source>
</evidence>
<dbReference type="EMBL" id="JBJQND010000007">
    <property type="protein sequence ID" value="KAL3871761.1"/>
    <property type="molecule type" value="Genomic_DNA"/>
</dbReference>
<feature type="compositionally biased region" description="Basic residues" evidence="1">
    <location>
        <begin position="531"/>
        <end position="540"/>
    </location>
</feature>
<comment type="caution">
    <text evidence="5">The sequence shown here is derived from an EMBL/GenBank/DDBJ whole genome shotgun (WGS) entry which is preliminary data.</text>
</comment>
<feature type="compositionally biased region" description="Basic residues" evidence="1">
    <location>
        <begin position="649"/>
        <end position="673"/>
    </location>
</feature>
<name>A0ABD3WCY2_SINWO</name>
<dbReference type="InterPro" id="IPR055470">
    <property type="entry name" value="DUF7042"/>
</dbReference>
<feature type="chain" id="PRO_5044888818" description="DUF7042 domain-containing protein" evidence="3">
    <location>
        <begin position="20"/>
        <end position="729"/>
    </location>
</feature>
<keyword evidence="2" id="KW-1133">Transmembrane helix</keyword>
<feature type="region of interest" description="Disordered" evidence="1">
    <location>
        <begin position="527"/>
        <end position="690"/>
    </location>
</feature>
<proteinExistence type="predicted"/>
<feature type="transmembrane region" description="Helical" evidence="2">
    <location>
        <begin position="301"/>
        <end position="329"/>
    </location>
</feature>
<feature type="compositionally biased region" description="Low complexity" evidence="1">
    <location>
        <begin position="546"/>
        <end position="556"/>
    </location>
</feature>
<protein>
    <recommendedName>
        <fullName evidence="4">DUF7042 domain-containing protein</fullName>
    </recommendedName>
</protein>
<organism evidence="5 6">
    <name type="scientific">Sinanodonta woodiana</name>
    <name type="common">Chinese pond mussel</name>
    <name type="synonym">Anodonta woodiana</name>
    <dbReference type="NCBI Taxonomy" id="1069815"/>
    <lineage>
        <taxon>Eukaryota</taxon>
        <taxon>Metazoa</taxon>
        <taxon>Spiralia</taxon>
        <taxon>Lophotrochozoa</taxon>
        <taxon>Mollusca</taxon>
        <taxon>Bivalvia</taxon>
        <taxon>Autobranchia</taxon>
        <taxon>Heteroconchia</taxon>
        <taxon>Palaeoheterodonta</taxon>
        <taxon>Unionida</taxon>
        <taxon>Unionoidea</taxon>
        <taxon>Unionidae</taxon>
        <taxon>Unioninae</taxon>
        <taxon>Sinanodonta</taxon>
    </lineage>
</organism>
<sequence length="729" mass="82108">MFGLLAIALISCTLQVIGGTCSFPSGFLGTWKSSNYGTFIFGTSSMYMSTDITGNNKRNYTCESNSGTKYVIRTTESFLPFIGGTTYFYAYICLDLRETSAYSYYYYQQSEKDIGFNSERAKAFNTTGISLSAVCELTVDVTEYHVMVKDGYGKSVQVICPDIFLGVFYYNYNDTTTSYCNSVSRVDVCNNNKTTLIFNYTLCSQRVGFSAGGIMGCIASVISGSNTYLTTFNQDSTVDGSTTTTFACFAATTVGSSVVASIKQTECSVNQSPTTVPTGGGILLLTANCLPVSATPETKNYTWIIVGSILGFLVLLGIILFLIYCLCFWRPKRKRERRIRAKKVIKDEEKHPLAESSLTLDAPSSLHIMSEGKNDFDEDMSTNPMDESTSVKISFRGKTWIKGDKSSSNGGPIMNGVNSIDLRREIAISEIDTESIIPHRLEEQYIKRAMSPISPVTMVSQQTAKSSLERSLTEKPISKFVRSLPPLETSDSYKTLGAVPKQSSTHRSHRKASFSWTDKSDAASFFEARTQNKKRRRRRGYSILQAPRSHTPASRSSRTRSTRSSFYDNKFGMEESEWEDEEVEELQPKGKVKSKPIILEKDRRRTTLPPRPTIQKSKPQQSRKQKRQKKSRQSSRSRSRGNMSDRSKSLRHSPYRTRVTVKRFSKAHAKQLQRSRTMSGHMTRPPKPLRKVKHDSIGIRLHRSYTEASIRKVNHDQQLRPNYVYSAWR</sequence>
<gene>
    <name evidence="5" type="ORF">ACJMK2_039739</name>
</gene>
<dbReference type="AlphaFoldDB" id="A0ABD3WCY2"/>
<reference evidence="5 6" key="1">
    <citation type="submission" date="2024-11" db="EMBL/GenBank/DDBJ databases">
        <title>Chromosome-level genome assembly of the freshwater bivalve Anodonta woodiana.</title>
        <authorList>
            <person name="Chen X."/>
        </authorList>
    </citation>
    <scope>NUCLEOTIDE SEQUENCE [LARGE SCALE GENOMIC DNA]</scope>
    <source>
        <strain evidence="5">MN2024</strain>
        <tissue evidence="5">Gills</tissue>
    </source>
</reference>
<keyword evidence="3" id="KW-0732">Signal</keyword>
<evidence type="ECO:0000259" key="4">
    <source>
        <dbReference type="Pfam" id="PF23069"/>
    </source>
</evidence>
<evidence type="ECO:0000256" key="1">
    <source>
        <dbReference type="SAM" id="MobiDB-lite"/>
    </source>
</evidence>
<feature type="signal peptide" evidence="3">
    <location>
        <begin position="1"/>
        <end position="19"/>
    </location>
</feature>
<evidence type="ECO:0000313" key="6">
    <source>
        <dbReference type="Proteomes" id="UP001634394"/>
    </source>
</evidence>
<evidence type="ECO:0000256" key="2">
    <source>
        <dbReference type="SAM" id="Phobius"/>
    </source>
</evidence>